<evidence type="ECO:0000259" key="2">
    <source>
        <dbReference type="Pfam" id="PF24560"/>
    </source>
</evidence>
<dbReference type="AlphaFoldDB" id="A0AAV2FU52"/>
<feature type="region of interest" description="Disordered" evidence="1">
    <location>
        <begin position="86"/>
        <end position="115"/>
    </location>
</feature>
<sequence length="115" mass="12384">MVGVSMKCGDCGTLLKSVEEAQGHAELTSRSNFSDSTKVVLNLVCSACGKPCRSKTETDLHTKRTGRTEFVDKTEEATKPINLEAPKVPMDVDEPTSSSGQPEGITPFMGEIKSY</sequence>
<feature type="domain" description="OTU1-like C-terminal C2H2-type zinc finger" evidence="2">
    <location>
        <begin position="5"/>
        <end position="34"/>
    </location>
</feature>
<dbReference type="Proteomes" id="UP001497516">
    <property type="component" value="Chromosome 7"/>
</dbReference>
<keyword evidence="4" id="KW-1185">Reference proteome</keyword>
<accession>A0AAV2FU52</accession>
<name>A0AAV2FU52_9ROSI</name>
<proteinExistence type="predicted"/>
<organism evidence="3 4">
    <name type="scientific">Linum trigynum</name>
    <dbReference type="NCBI Taxonomy" id="586398"/>
    <lineage>
        <taxon>Eukaryota</taxon>
        <taxon>Viridiplantae</taxon>
        <taxon>Streptophyta</taxon>
        <taxon>Embryophyta</taxon>
        <taxon>Tracheophyta</taxon>
        <taxon>Spermatophyta</taxon>
        <taxon>Magnoliopsida</taxon>
        <taxon>eudicotyledons</taxon>
        <taxon>Gunneridae</taxon>
        <taxon>Pentapetalae</taxon>
        <taxon>rosids</taxon>
        <taxon>fabids</taxon>
        <taxon>Malpighiales</taxon>
        <taxon>Linaceae</taxon>
        <taxon>Linum</taxon>
    </lineage>
</organism>
<dbReference type="Pfam" id="PF24560">
    <property type="entry name" value="zf-C2H2_OTU1_C"/>
    <property type="match status" value="1"/>
</dbReference>
<evidence type="ECO:0000313" key="4">
    <source>
        <dbReference type="Proteomes" id="UP001497516"/>
    </source>
</evidence>
<dbReference type="InterPro" id="IPR057766">
    <property type="entry name" value="Znf-C2H2_OTU1-like_C"/>
</dbReference>
<dbReference type="EMBL" id="OZ034820">
    <property type="protein sequence ID" value="CAL1401869.1"/>
    <property type="molecule type" value="Genomic_DNA"/>
</dbReference>
<gene>
    <name evidence="3" type="ORF">LTRI10_LOCUS41907</name>
</gene>
<protein>
    <recommendedName>
        <fullName evidence="2">OTU1-like C-terminal C2H2-type zinc finger domain-containing protein</fullName>
    </recommendedName>
</protein>
<reference evidence="3 4" key="1">
    <citation type="submission" date="2024-04" db="EMBL/GenBank/DDBJ databases">
        <authorList>
            <person name="Fracassetti M."/>
        </authorList>
    </citation>
    <scope>NUCLEOTIDE SEQUENCE [LARGE SCALE GENOMIC DNA]</scope>
</reference>
<dbReference type="PANTHER" id="PTHR46713">
    <property type="entry name" value="F13M7.16 PROTEIN"/>
    <property type="match status" value="1"/>
</dbReference>
<dbReference type="PANTHER" id="PTHR46713:SF1">
    <property type="entry name" value="F13M7.16 PROTEIN"/>
    <property type="match status" value="1"/>
</dbReference>
<evidence type="ECO:0000256" key="1">
    <source>
        <dbReference type="SAM" id="MobiDB-lite"/>
    </source>
</evidence>
<evidence type="ECO:0000313" key="3">
    <source>
        <dbReference type="EMBL" id="CAL1401869.1"/>
    </source>
</evidence>